<reference evidence="2" key="1">
    <citation type="submission" date="2025-08" db="UniProtKB">
        <authorList>
            <consortium name="Ensembl"/>
        </authorList>
    </citation>
    <scope>IDENTIFICATION</scope>
</reference>
<dbReference type="PANTHER" id="PTHR11505">
    <property type="entry name" value="L1 TRANSPOSABLE ELEMENT-RELATED"/>
    <property type="match status" value="1"/>
</dbReference>
<dbReference type="AlphaFoldDB" id="A0A671QM50"/>
<proteinExistence type="predicted"/>
<dbReference type="Gene3D" id="3.30.70.1820">
    <property type="entry name" value="L1 transposable element, RRM domain"/>
    <property type="match status" value="1"/>
</dbReference>
<evidence type="ECO:0008006" key="4">
    <source>
        <dbReference type="Google" id="ProtNLM"/>
    </source>
</evidence>
<keyword evidence="1" id="KW-0175">Coiled coil</keyword>
<keyword evidence="3" id="KW-1185">Reference proteome</keyword>
<evidence type="ECO:0000313" key="3">
    <source>
        <dbReference type="Proteomes" id="UP000472260"/>
    </source>
</evidence>
<evidence type="ECO:0000256" key="1">
    <source>
        <dbReference type="SAM" id="Coils"/>
    </source>
</evidence>
<evidence type="ECO:0000313" key="2">
    <source>
        <dbReference type="Ensembl" id="ENSSANP00000071937.1"/>
    </source>
</evidence>
<reference evidence="2" key="2">
    <citation type="submission" date="2025-09" db="UniProtKB">
        <authorList>
            <consortium name="Ensembl"/>
        </authorList>
    </citation>
    <scope>IDENTIFICATION</scope>
</reference>
<name>A0A671QM50_9TELE</name>
<dbReference type="Gene3D" id="1.20.5.340">
    <property type="match status" value="1"/>
</dbReference>
<dbReference type="Ensembl" id="ENSSANT00000076476.1">
    <property type="protein sequence ID" value="ENSSANP00000071937.1"/>
    <property type="gene ID" value="ENSSANG00000035906.1"/>
</dbReference>
<organism evidence="2 3">
    <name type="scientific">Sinocyclocheilus anshuiensis</name>
    <dbReference type="NCBI Taxonomy" id="1608454"/>
    <lineage>
        <taxon>Eukaryota</taxon>
        <taxon>Metazoa</taxon>
        <taxon>Chordata</taxon>
        <taxon>Craniata</taxon>
        <taxon>Vertebrata</taxon>
        <taxon>Euteleostomi</taxon>
        <taxon>Actinopterygii</taxon>
        <taxon>Neopterygii</taxon>
        <taxon>Teleostei</taxon>
        <taxon>Ostariophysi</taxon>
        <taxon>Cypriniformes</taxon>
        <taxon>Cyprinidae</taxon>
        <taxon>Cyprininae</taxon>
        <taxon>Sinocyclocheilus</taxon>
    </lineage>
</organism>
<dbReference type="Proteomes" id="UP000472260">
    <property type="component" value="Unassembled WGS sequence"/>
</dbReference>
<sequence length="291" mass="33291">MQIIWKHFTMRFKCMNVQMRLTLTYINKCYKKYYLLFVHFSLKLSNISTRSSPKMADALMNPIDMDALVKKITTEVLVGVEKALENKIDPVLEKLSAVATHVEQVENRVTEAETRISAVEDTVSRDNADLNEVKKKLDAALEKIDDLENRSRRCNIRIIGLPEGEEGTNPVSFLRTWLPNLLNTDFKNHQVKIERAHRVPSRLPTSGERPRALMVKLHNFQDKARILQAARTASQLVYKRIRFAMIYPATLRIGLQHNGSEKFFKQPAEAESFLDGLPEPSTTTSPGTNRP</sequence>
<dbReference type="SUPFAM" id="SSF57997">
    <property type="entry name" value="Tropomyosin"/>
    <property type="match status" value="1"/>
</dbReference>
<dbReference type="FunFam" id="3.30.70.1820:FF:000004">
    <property type="entry name" value="Uncharacterized protein"/>
    <property type="match status" value="1"/>
</dbReference>
<feature type="coiled-coil region" evidence="1">
    <location>
        <begin position="102"/>
        <end position="157"/>
    </location>
</feature>
<accession>A0A671QM50</accession>
<protein>
    <recommendedName>
        <fullName evidence="4">L1 transposable element RRM domain-containing protein</fullName>
    </recommendedName>
</protein>
<dbReference type="InterPro" id="IPR004244">
    <property type="entry name" value="Transposase_22"/>
</dbReference>